<accession>A0ABX8CLV0</accession>
<reference evidence="1 2" key="1">
    <citation type="submission" date="2021-04" db="EMBL/GenBank/DDBJ databases">
        <title>Nocardia tengchongensis.</title>
        <authorList>
            <person name="Zhuang k."/>
            <person name="Ran Y."/>
            <person name="Li W."/>
        </authorList>
    </citation>
    <scope>NUCLEOTIDE SEQUENCE [LARGE SCALE GENOMIC DNA]</scope>
    <source>
        <strain evidence="1 2">CFH S0057</strain>
    </source>
</reference>
<proteinExistence type="predicted"/>
<evidence type="ECO:0000313" key="2">
    <source>
        <dbReference type="Proteomes" id="UP000683310"/>
    </source>
</evidence>
<evidence type="ECO:0008006" key="3">
    <source>
        <dbReference type="Google" id="ProtNLM"/>
    </source>
</evidence>
<sequence length="433" mass="48798">MLVGRIDARDICALCAGVDLRFACRSCGEDGKNYVDGECRRCVVVGKVNDLLKGPGEAIAPHLKPLAAVLTSVYPSTALKWLGSESLAPLLRDLPTRTTEISHEDLDQLSQQTDIHHLRELLVAAGMLPRRNENLAQMQLWATRTVSALPPHQQKILRPFVEWHILRRVRRRLRRRGYRRGAAMSDRSRIKVAIEFLAWLDTSGITIEALTQPHLDTWLDANPSRRARIIGFLTWLNEHRLIADIEIPRRKYGLPQQFQDIDDYDRQLRRCLTDDTLPLELRIVGALVRLYALPLVRIVELTIDRFSRDDIGAYLTIDQNPIVLPPALADLIEQRINQLQSEATFSGHAVPSMTYLLPGKPPSRPINVPGLARALNRRELPTIAARNSAMMANIADLDPVVVSDLFGVHPATAHKWAHYAQSSWAIYLASLAR</sequence>
<organism evidence="1 2">
    <name type="scientific">Nocardia tengchongensis</name>
    <dbReference type="NCBI Taxonomy" id="2055889"/>
    <lineage>
        <taxon>Bacteria</taxon>
        <taxon>Bacillati</taxon>
        <taxon>Actinomycetota</taxon>
        <taxon>Actinomycetes</taxon>
        <taxon>Mycobacteriales</taxon>
        <taxon>Nocardiaceae</taxon>
        <taxon>Nocardia</taxon>
    </lineage>
</organism>
<dbReference type="Proteomes" id="UP000683310">
    <property type="component" value="Chromosome"/>
</dbReference>
<dbReference type="EMBL" id="CP074371">
    <property type="protein sequence ID" value="QVI20936.1"/>
    <property type="molecule type" value="Genomic_DNA"/>
</dbReference>
<protein>
    <recommendedName>
        <fullName evidence="3">Recombinase XerD</fullName>
    </recommendedName>
</protein>
<keyword evidence="2" id="KW-1185">Reference proteome</keyword>
<name>A0ABX8CLV0_9NOCA</name>
<gene>
    <name evidence="1" type="ORF">KHQ06_33465</name>
</gene>
<evidence type="ECO:0000313" key="1">
    <source>
        <dbReference type="EMBL" id="QVI20936.1"/>
    </source>
</evidence>